<dbReference type="PANTHER" id="PTHR37165">
    <property type="entry name" value="PEPTIDASE U56 FAMILY"/>
    <property type="match status" value="1"/>
</dbReference>
<dbReference type="InterPro" id="IPR009078">
    <property type="entry name" value="Ferritin-like_SF"/>
</dbReference>
<dbReference type="InterPro" id="IPR003251">
    <property type="entry name" value="Rr_diiron-bd_dom"/>
</dbReference>
<feature type="domain" description="Rubrerythrin diiron-binding" evidence="3">
    <location>
        <begin position="22"/>
        <end position="114"/>
    </location>
</feature>
<dbReference type="RefSeq" id="WP_272985602.1">
    <property type="nucleotide sequence ID" value="NZ_DSFH01000056.1"/>
</dbReference>
<dbReference type="SUPFAM" id="SSF47240">
    <property type="entry name" value="Ferritin-like"/>
    <property type="match status" value="1"/>
</dbReference>
<dbReference type="Proteomes" id="UP000237153">
    <property type="component" value="Unassembled WGS sequence"/>
</dbReference>
<dbReference type="Gene3D" id="6.10.140.1960">
    <property type="match status" value="1"/>
</dbReference>
<dbReference type="EMBL" id="PNIM01000005">
    <property type="protein sequence ID" value="PMB75853.1"/>
    <property type="molecule type" value="Genomic_DNA"/>
</dbReference>
<keyword evidence="2" id="KW-1284">Encapsulin nanocompartment</keyword>
<dbReference type="Proteomes" id="UP000886076">
    <property type="component" value="Unassembled WGS sequence"/>
</dbReference>
<evidence type="ECO:0000256" key="2">
    <source>
        <dbReference type="ARBA" id="ARBA00033787"/>
    </source>
</evidence>
<reference evidence="5 6" key="1">
    <citation type="submission" date="2018-01" db="EMBL/GenBank/DDBJ databases">
        <title>Metagenomic assembled genomes from two thermal pools in the Uzon Caldera, Kamchatka, Russia.</title>
        <authorList>
            <person name="Wilkins L."/>
            <person name="Ettinger C."/>
        </authorList>
    </citation>
    <scope>NUCLEOTIDE SEQUENCE [LARGE SCALE GENOMIC DNA]</scope>
    <source>
        <strain evidence="5">ZAV-06</strain>
    </source>
</reference>
<evidence type="ECO:0000313" key="6">
    <source>
        <dbReference type="Proteomes" id="UP000237153"/>
    </source>
</evidence>
<reference evidence="4" key="2">
    <citation type="journal article" date="2020" name="mSystems">
        <title>Genome- and Community-Level Interaction Insights into Carbon Utilization and Element Cycling Functions of Hydrothermarchaeota in Hydrothermal Sediment.</title>
        <authorList>
            <person name="Zhou Z."/>
            <person name="Liu Y."/>
            <person name="Xu W."/>
            <person name="Pan J."/>
            <person name="Luo Z.H."/>
            <person name="Li M."/>
        </authorList>
    </citation>
    <scope>NUCLEOTIDE SEQUENCE [LARGE SCALE GENOMIC DNA]</scope>
    <source>
        <strain evidence="4">SpSt-1261</strain>
    </source>
</reference>
<proteinExistence type="predicted"/>
<comment type="caution">
    <text evidence="5">The sequence shown here is derived from an EMBL/GenBank/DDBJ whole genome shotgun (WGS) entry which is preliminary data.</text>
</comment>
<evidence type="ECO:0000259" key="3">
    <source>
        <dbReference type="Pfam" id="PF02915"/>
    </source>
</evidence>
<dbReference type="GO" id="GO:0016491">
    <property type="term" value="F:oxidoreductase activity"/>
    <property type="evidence" value="ECO:0007669"/>
    <property type="project" value="InterPro"/>
</dbReference>
<accession>A0A2J6N8R5</accession>
<organism evidence="5 6">
    <name type="scientific">Fervidicoccus fontis</name>
    <dbReference type="NCBI Taxonomy" id="683846"/>
    <lineage>
        <taxon>Archaea</taxon>
        <taxon>Thermoproteota</taxon>
        <taxon>Thermoprotei</taxon>
        <taxon>Fervidicoccales</taxon>
        <taxon>Fervidicoccaceae</taxon>
        <taxon>Fervidicoccus</taxon>
    </lineage>
</organism>
<dbReference type="InterPro" id="IPR051429">
    <property type="entry name" value="Encapsulin_nc"/>
</dbReference>
<dbReference type="Gene3D" id="3.30.2320.10">
    <property type="entry name" value="hypothetical protein PF0899 domain"/>
    <property type="match status" value="1"/>
</dbReference>
<dbReference type="Pfam" id="PF04454">
    <property type="entry name" value="Linocin_M18"/>
    <property type="match status" value="1"/>
</dbReference>
<evidence type="ECO:0000313" key="5">
    <source>
        <dbReference type="EMBL" id="PMB75853.1"/>
    </source>
</evidence>
<dbReference type="InterPro" id="IPR007544">
    <property type="entry name" value="ENCAP"/>
</dbReference>
<name>A0A2J6N8R5_9CREN</name>
<dbReference type="PANTHER" id="PTHR37165:SF1">
    <property type="entry name" value="TYPE 1 ENCAPSULIN SHELL PROTEIN"/>
    <property type="match status" value="1"/>
</dbReference>
<dbReference type="AlphaFoldDB" id="A0A2J6N8R5"/>
<dbReference type="GO" id="GO:0140737">
    <property type="term" value="C:encapsulin nanocompartment"/>
    <property type="evidence" value="ECO:0007669"/>
    <property type="project" value="UniProtKB-SubCell"/>
</dbReference>
<comment type="subcellular location">
    <subcellularLocation>
        <location evidence="1">Encapsulin nanocompartment</location>
    </subcellularLocation>
</comment>
<protein>
    <submittedName>
        <fullName evidence="5">Rubrerythrin family protein</fullName>
    </submittedName>
</protein>
<gene>
    <name evidence="5" type="ORF">C0188_01345</name>
    <name evidence="4" type="ORF">ENO39_04380</name>
</gene>
<dbReference type="GO" id="GO:0046872">
    <property type="term" value="F:metal ion binding"/>
    <property type="evidence" value="ECO:0007669"/>
    <property type="project" value="InterPro"/>
</dbReference>
<dbReference type="EMBL" id="DSFH01000056">
    <property type="protein sequence ID" value="HEW64274.1"/>
    <property type="molecule type" value="Genomic_DNA"/>
</dbReference>
<dbReference type="Pfam" id="PF02915">
    <property type="entry name" value="Rubrerythrin"/>
    <property type="match status" value="1"/>
</dbReference>
<evidence type="ECO:0000256" key="1">
    <source>
        <dbReference type="ARBA" id="ARBA00033738"/>
    </source>
</evidence>
<sequence>MLSKNPLEIPMDRKLKANEIADALRLSIIAELDAINLYLQLSKSVEDENVKKVFEDVAKEEKTHVGEFLALLNSLDAEQKSELEAGLKEVKELTSMSIKDDPSNLVSNEEKKEENKVKNSNGDFLSIVVNEYQKALEEMRIFRKYLPIKRIEKGTQAIFVEKSDEKGEREIIPLNEIESYFIVSQMSIDSIDKNGELEAPDLYRSALELSNNEDRLILETILNREGTIKLPVGEWNEPSQSVNDIANAFTEILRSGATKPFALFISPKKYVKLLAISDKTGTTDLERIKAFIDNIVILPILPDNVTIIVSLQPRILELVIGIDSEIRYLGPEKGYHNFRAREKLALKVKDARGIAILEGK</sequence>
<evidence type="ECO:0000313" key="4">
    <source>
        <dbReference type="EMBL" id="HEW64274.1"/>
    </source>
</evidence>